<dbReference type="Pfam" id="PF04932">
    <property type="entry name" value="Wzy_C"/>
    <property type="match status" value="1"/>
</dbReference>
<comment type="subcellular location">
    <subcellularLocation>
        <location evidence="1">Membrane</location>
        <topology evidence="1">Multi-pass membrane protein</topology>
    </subcellularLocation>
</comment>
<dbReference type="PANTHER" id="PTHR37422">
    <property type="entry name" value="TEICHURONIC ACID BIOSYNTHESIS PROTEIN TUAE"/>
    <property type="match status" value="1"/>
</dbReference>
<keyword evidence="8" id="KW-1185">Reference proteome</keyword>
<evidence type="ECO:0000256" key="1">
    <source>
        <dbReference type="ARBA" id="ARBA00004141"/>
    </source>
</evidence>
<protein>
    <submittedName>
        <fullName evidence="7">O-antigen ligase</fullName>
    </submittedName>
</protein>
<feature type="transmembrane region" description="Helical" evidence="5">
    <location>
        <begin position="188"/>
        <end position="208"/>
    </location>
</feature>
<dbReference type="GO" id="GO:0016020">
    <property type="term" value="C:membrane"/>
    <property type="evidence" value="ECO:0007669"/>
    <property type="project" value="UniProtKB-SubCell"/>
</dbReference>
<evidence type="ECO:0000313" key="7">
    <source>
        <dbReference type="EMBL" id="SOD55263.1"/>
    </source>
</evidence>
<keyword evidence="7" id="KW-0436">Ligase</keyword>
<feature type="transmembrane region" description="Helical" evidence="5">
    <location>
        <begin position="117"/>
        <end position="134"/>
    </location>
</feature>
<evidence type="ECO:0000256" key="5">
    <source>
        <dbReference type="SAM" id="Phobius"/>
    </source>
</evidence>
<evidence type="ECO:0000256" key="2">
    <source>
        <dbReference type="ARBA" id="ARBA00022692"/>
    </source>
</evidence>
<dbReference type="GO" id="GO:0016874">
    <property type="term" value="F:ligase activity"/>
    <property type="evidence" value="ECO:0007669"/>
    <property type="project" value="UniProtKB-KW"/>
</dbReference>
<dbReference type="RefSeq" id="WP_097122516.1">
    <property type="nucleotide sequence ID" value="NZ_OCND01000006.1"/>
</dbReference>
<feature type="transmembrane region" description="Helical" evidence="5">
    <location>
        <begin position="318"/>
        <end position="338"/>
    </location>
</feature>
<dbReference type="Proteomes" id="UP000219374">
    <property type="component" value="Unassembled WGS sequence"/>
</dbReference>
<evidence type="ECO:0000313" key="8">
    <source>
        <dbReference type="Proteomes" id="UP000219374"/>
    </source>
</evidence>
<proteinExistence type="predicted"/>
<organism evidence="7 8">
    <name type="scientific">Pseudoxanthomonas wuyuanensis</name>
    <dbReference type="NCBI Taxonomy" id="1073196"/>
    <lineage>
        <taxon>Bacteria</taxon>
        <taxon>Pseudomonadati</taxon>
        <taxon>Pseudomonadota</taxon>
        <taxon>Gammaproteobacteria</taxon>
        <taxon>Lysobacterales</taxon>
        <taxon>Lysobacteraceae</taxon>
        <taxon>Pseudoxanthomonas</taxon>
    </lineage>
</organism>
<dbReference type="PANTHER" id="PTHR37422:SF13">
    <property type="entry name" value="LIPOPOLYSACCHARIDE BIOSYNTHESIS PROTEIN PA4999-RELATED"/>
    <property type="match status" value="1"/>
</dbReference>
<feature type="transmembrane region" description="Helical" evidence="5">
    <location>
        <begin position="214"/>
        <end position="243"/>
    </location>
</feature>
<evidence type="ECO:0000256" key="4">
    <source>
        <dbReference type="ARBA" id="ARBA00023136"/>
    </source>
</evidence>
<dbReference type="EMBL" id="OCND01000006">
    <property type="protein sequence ID" value="SOD55263.1"/>
    <property type="molecule type" value="Genomic_DNA"/>
</dbReference>
<dbReference type="InterPro" id="IPR007016">
    <property type="entry name" value="O-antigen_ligase-rel_domated"/>
</dbReference>
<feature type="transmembrane region" description="Helical" evidence="5">
    <location>
        <begin position="89"/>
        <end position="105"/>
    </location>
</feature>
<name>A0A286D9F8_9GAMM</name>
<feature type="transmembrane region" description="Helical" evidence="5">
    <location>
        <begin position="59"/>
        <end position="77"/>
    </location>
</feature>
<sequence>MLIRLLLAVPILFMPNMLHLSFETGIPGLNIANLLFIVVVGVLLMAGRKYRPLEARGPITNALLLLFAALLIGLVIAQATMPMNFMDDFTYIKNLVFYPLLYFVYRRCGQDLKGTRQLIIFVMIVAAVAGLEAIREGLDYGFGRYSETRRASGPFGVDYSSANRAGVFYAMFLPMFVAMALFFRKQKLWRTAAIAGCAIMAVAIMATYSRQSYLIALVAVALLLIRRNVVLAAVIGVLMVPAISLLPESVTQRVAETEQEDSVGAEQLDVSTASRFEIWTGAMEMWSEHPAGVGLNRFKRHIGNYVPRYAGYDAHSMYVLMLAECGPLGLAALFYLLWRLLAMGVGFVRAVPGNDAEAKALSLGFILVVVSTALGNVYGSPFFEGAVMANFWALCGLMEHYVALKKRQASGLVAAAQPAAPPAAHIGQRFPLAARIAPGRYGESDSRQ</sequence>
<dbReference type="OrthoDB" id="871774at2"/>
<keyword evidence="3 5" id="KW-1133">Transmembrane helix</keyword>
<feature type="transmembrane region" description="Helical" evidence="5">
    <location>
        <begin position="166"/>
        <end position="183"/>
    </location>
</feature>
<feature type="transmembrane region" description="Helical" evidence="5">
    <location>
        <begin position="30"/>
        <end position="47"/>
    </location>
</feature>
<feature type="domain" description="O-antigen ligase-related" evidence="6">
    <location>
        <begin position="196"/>
        <end position="334"/>
    </location>
</feature>
<reference evidence="7 8" key="1">
    <citation type="submission" date="2017-09" db="EMBL/GenBank/DDBJ databases">
        <authorList>
            <person name="Ehlers B."/>
            <person name="Leendertz F.H."/>
        </authorList>
    </citation>
    <scope>NUCLEOTIDE SEQUENCE [LARGE SCALE GENOMIC DNA]</scope>
    <source>
        <strain evidence="7 8">CGMCC 1.10978</strain>
    </source>
</reference>
<dbReference type="InterPro" id="IPR051533">
    <property type="entry name" value="WaaL-like"/>
</dbReference>
<accession>A0A286D9F8</accession>
<evidence type="ECO:0000256" key="3">
    <source>
        <dbReference type="ARBA" id="ARBA00022989"/>
    </source>
</evidence>
<dbReference type="AlphaFoldDB" id="A0A286D9F8"/>
<keyword evidence="4 5" id="KW-0472">Membrane</keyword>
<feature type="transmembrane region" description="Helical" evidence="5">
    <location>
        <begin position="358"/>
        <end position="378"/>
    </location>
</feature>
<evidence type="ECO:0000259" key="6">
    <source>
        <dbReference type="Pfam" id="PF04932"/>
    </source>
</evidence>
<keyword evidence="2 5" id="KW-0812">Transmembrane</keyword>
<gene>
    <name evidence="7" type="ORF">SAMN06296416_106231</name>
</gene>